<sequence length="272" mass="29644">MMPKIFIATPCFGGVVTQVYMQSVLGCLATAQDYNLSFSLCMMGNDALVCRGRNTLLDQFMNFSDATHILFVDNDIGFAPDAPARLVAAGKDVVAGLYPLKERYWDGLTTAQIVRGEAPATASLRYTGETEKLHETPATGNPLVKAAFAGAGFMLITRDAIRRMMAFYPETRYARMEVPTQSLDEMLGCPPERPDEGMGAPHALFDCSIDEETRAFMSEDFTFCKRWRTMGGEIWLDTSLLLSHTGSAVFAGDPTQRVGIALPASAPAGQAR</sequence>
<dbReference type="Gene3D" id="3.90.550.40">
    <property type="match status" value="1"/>
</dbReference>
<accession>A0ABT3Q953</accession>
<dbReference type="Proteomes" id="UP001526446">
    <property type="component" value="Unassembled WGS sequence"/>
</dbReference>
<dbReference type="EMBL" id="JAPIUX010000014">
    <property type="protein sequence ID" value="MCX2561797.1"/>
    <property type="molecule type" value="Genomic_DNA"/>
</dbReference>
<comment type="caution">
    <text evidence="1">The sequence shown here is derived from an EMBL/GenBank/DDBJ whole genome shotgun (WGS) entry which is preliminary data.</text>
</comment>
<reference evidence="1 2" key="1">
    <citation type="submission" date="2022-11" db="EMBL/GenBank/DDBJ databases">
        <title>Genome sequencing of Acetobacter type strain.</title>
        <authorList>
            <person name="Heo J."/>
            <person name="Lee D."/>
            <person name="Han B.-H."/>
            <person name="Hong S.-B."/>
            <person name="Kwon S.-W."/>
        </authorList>
    </citation>
    <scope>NUCLEOTIDE SEQUENCE [LARGE SCALE GENOMIC DNA]</scope>
    <source>
        <strain evidence="1 2">KACC 21251</strain>
    </source>
</reference>
<organism evidence="1 2">
    <name type="scientific">Acetobacter farinalis</name>
    <dbReference type="NCBI Taxonomy" id="1260984"/>
    <lineage>
        <taxon>Bacteria</taxon>
        <taxon>Pseudomonadati</taxon>
        <taxon>Pseudomonadota</taxon>
        <taxon>Alphaproteobacteria</taxon>
        <taxon>Acetobacterales</taxon>
        <taxon>Acetobacteraceae</taxon>
        <taxon>Acetobacter</taxon>
    </lineage>
</organism>
<gene>
    <name evidence="1" type="ORF">OQ252_10370</name>
</gene>
<protein>
    <recommendedName>
        <fullName evidence="3">Glycosyltransferase</fullName>
    </recommendedName>
</protein>
<keyword evidence="2" id="KW-1185">Reference proteome</keyword>
<dbReference type="RefSeq" id="WP_166122510.1">
    <property type="nucleotide sequence ID" value="NZ_JAPIUX010000014.1"/>
</dbReference>
<dbReference type="InterPro" id="IPR029044">
    <property type="entry name" value="Nucleotide-diphossugar_trans"/>
</dbReference>
<proteinExistence type="predicted"/>
<evidence type="ECO:0000313" key="2">
    <source>
        <dbReference type="Proteomes" id="UP001526446"/>
    </source>
</evidence>
<name>A0ABT3Q953_9PROT</name>
<evidence type="ECO:0000313" key="1">
    <source>
        <dbReference type="EMBL" id="MCX2561797.1"/>
    </source>
</evidence>
<dbReference type="PROSITE" id="PS51257">
    <property type="entry name" value="PROKAR_LIPOPROTEIN"/>
    <property type="match status" value="1"/>
</dbReference>
<dbReference type="SUPFAM" id="SSF53448">
    <property type="entry name" value="Nucleotide-diphospho-sugar transferases"/>
    <property type="match status" value="1"/>
</dbReference>
<evidence type="ECO:0008006" key="3">
    <source>
        <dbReference type="Google" id="ProtNLM"/>
    </source>
</evidence>